<comment type="similarity">
    <text evidence="1">Belongs to the plant rapid alkalinization factor (RALF) family.</text>
</comment>
<feature type="signal peptide" evidence="4">
    <location>
        <begin position="1"/>
        <end position="18"/>
    </location>
</feature>
<dbReference type="eggNOG" id="ENOG502SFIT">
    <property type="taxonomic scope" value="Eukaryota"/>
</dbReference>
<evidence type="ECO:0000313" key="6">
    <source>
        <dbReference type="Proteomes" id="UP000001471"/>
    </source>
</evidence>
<evidence type="ECO:0000256" key="2">
    <source>
        <dbReference type="ARBA" id="ARBA00022729"/>
    </source>
</evidence>
<evidence type="ECO:0000256" key="4">
    <source>
        <dbReference type="SAM" id="SignalP"/>
    </source>
</evidence>
<proteinExistence type="inferred from homology"/>
<dbReference type="Pfam" id="PF05498">
    <property type="entry name" value="RALF"/>
    <property type="match status" value="1"/>
</dbReference>
<dbReference type="EMBL" id="DS231620">
    <property type="protein sequence ID" value="EDU49710.1"/>
    <property type="molecule type" value="Genomic_DNA"/>
</dbReference>
<sequence>MKFSIAFSFMLLASLATASPRYYRVLDPAIVQRAPQDSGATDDSGDTGGNLGQSTVNSGVIHYGAMWRGTVPCSVRGASRYNCYGSTQANPYTRGCSRITRCRPASTNSTEATTSKSLVAHGGHVLGITGLFSSVKPRGTSGDSRPISSDT</sequence>
<dbReference type="AlphaFoldDB" id="B2W9Y2"/>
<organism evidence="5 6">
    <name type="scientific">Pyrenophora tritici-repentis (strain Pt-1C-BFP)</name>
    <name type="common">Wheat tan spot fungus</name>
    <name type="synonym">Drechslera tritici-repentis</name>
    <dbReference type="NCBI Taxonomy" id="426418"/>
    <lineage>
        <taxon>Eukaryota</taxon>
        <taxon>Fungi</taxon>
        <taxon>Dikarya</taxon>
        <taxon>Ascomycota</taxon>
        <taxon>Pezizomycotina</taxon>
        <taxon>Dothideomycetes</taxon>
        <taxon>Pleosporomycetidae</taxon>
        <taxon>Pleosporales</taxon>
        <taxon>Pleosporineae</taxon>
        <taxon>Pleosporaceae</taxon>
        <taxon>Pyrenophora</taxon>
    </lineage>
</organism>
<reference evidence="6" key="1">
    <citation type="journal article" date="2013" name="G3 (Bethesda)">
        <title>Comparative genomics of a plant-pathogenic fungus, Pyrenophora tritici-repentis, reveals transduplication and the impact of repeat elements on pathogenicity and population divergence.</title>
        <authorList>
            <person name="Manning V.A."/>
            <person name="Pandelova I."/>
            <person name="Dhillon B."/>
            <person name="Wilhelm L.J."/>
            <person name="Goodwin S.B."/>
            <person name="Berlin A.M."/>
            <person name="Figueroa M."/>
            <person name="Freitag M."/>
            <person name="Hane J.K."/>
            <person name="Henrissat B."/>
            <person name="Holman W.H."/>
            <person name="Kodira C.D."/>
            <person name="Martin J."/>
            <person name="Oliver R.P."/>
            <person name="Robbertse B."/>
            <person name="Schackwitz W."/>
            <person name="Schwartz D.C."/>
            <person name="Spatafora J.W."/>
            <person name="Turgeon B.G."/>
            <person name="Yandava C."/>
            <person name="Young S."/>
            <person name="Zhou S."/>
            <person name="Zeng Q."/>
            <person name="Grigoriev I.V."/>
            <person name="Ma L.-J."/>
            <person name="Ciuffetti L.M."/>
        </authorList>
    </citation>
    <scope>NUCLEOTIDE SEQUENCE [LARGE SCALE GENOMIC DNA]</scope>
    <source>
        <strain evidence="6">Pt-1C-BFP</strain>
    </source>
</reference>
<dbReference type="Proteomes" id="UP000001471">
    <property type="component" value="Unassembled WGS sequence"/>
</dbReference>
<evidence type="ECO:0000256" key="3">
    <source>
        <dbReference type="ARBA" id="ARBA00023157"/>
    </source>
</evidence>
<keyword evidence="2 4" id="KW-0732">Signal</keyword>
<protein>
    <submittedName>
        <fullName evidence="5">Uncharacterized protein</fullName>
    </submittedName>
</protein>
<evidence type="ECO:0000256" key="1">
    <source>
        <dbReference type="ARBA" id="ARBA00009178"/>
    </source>
</evidence>
<dbReference type="GeneID" id="6345054"/>
<dbReference type="PANTHER" id="PTHR33136:SF6">
    <property type="entry name" value="PROTEIN RALF-LIKE 34"/>
    <property type="match status" value="1"/>
</dbReference>
<dbReference type="InterPro" id="IPR008801">
    <property type="entry name" value="RALF"/>
</dbReference>
<dbReference type="PANTHER" id="PTHR33136">
    <property type="entry name" value="RAPID ALKALINIZATION FACTOR-LIKE"/>
    <property type="match status" value="1"/>
</dbReference>
<dbReference type="HOGENOM" id="CLU_1732419_0_0_1"/>
<dbReference type="GO" id="GO:0019722">
    <property type="term" value="P:calcium-mediated signaling"/>
    <property type="evidence" value="ECO:0007669"/>
    <property type="project" value="TreeGrafter"/>
</dbReference>
<name>B2W9Y2_PYRTR</name>
<dbReference type="RefSeq" id="XP_001937123.2">
    <property type="nucleotide sequence ID" value="XM_001937088.2"/>
</dbReference>
<feature type="chain" id="PRO_5002784804" evidence="4">
    <location>
        <begin position="19"/>
        <end position="151"/>
    </location>
</feature>
<dbReference type="InParanoid" id="B2W9Y2"/>
<keyword evidence="3" id="KW-1015">Disulfide bond</keyword>
<evidence type="ECO:0000313" key="5">
    <source>
        <dbReference type="EMBL" id="EDU49710.1"/>
    </source>
</evidence>
<accession>B2W9Y2</accession>
<gene>
    <name evidence="5" type="ORF">PTRG_06790</name>
</gene>
<dbReference type="KEGG" id="ptrr:6345054"/>